<dbReference type="FunFam" id="1.10.246.20:FF:000002">
    <property type="entry name" value="Mediator of RNA polymerase II transcription subunit 15"/>
    <property type="match status" value="1"/>
</dbReference>
<dbReference type="InterPro" id="IPR048385">
    <property type="entry name" value="Med15_central"/>
</dbReference>
<dbReference type="InterPro" id="IPR048386">
    <property type="entry name" value="Med15_C"/>
</dbReference>
<protein>
    <recommendedName>
        <fullName evidence="5 18">Mediator of RNA polymerase II transcription subunit 15</fullName>
    </recommendedName>
    <alternativeName>
        <fullName evidence="17 18">Mediator complex subunit 15</fullName>
    </alternativeName>
</protein>
<dbReference type="InterPro" id="IPR019087">
    <property type="entry name" value="Med15_N"/>
</dbReference>
<feature type="domain" description="ARC105/Med15 mediator subunit C-terminal" evidence="23">
    <location>
        <begin position="504"/>
        <end position="611"/>
    </location>
</feature>
<evidence type="ECO:0000256" key="4">
    <source>
        <dbReference type="ARBA" id="ARBA00011837"/>
    </source>
</evidence>
<evidence type="ECO:0000256" key="8">
    <source>
        <dbReference type="ARBA" id="ARBA00022725"/>
    </source>
</evidence>
<dbReference type="PANTHER" id="PTHR31804:SF3">
    <property type="entry name" value="MEDIATOR OF RNA POLYMERASE II TRANSCRIPTION SUBUNIT 15"/>
    <property type="match status" value="1"/>
</dbReference>
<keyword evidence="10 18" id="KW-0805">Transcription regulation</keyword>
<evidence type="ECO:0000256" key="20">
    <source>
        <dbReference type="SAM" id="Phobius"/>
    </source>
</evidence>
<keyword evidence="9 20" id="KW-1133">Transmembrane helix</keyword>
<dbReference type="Gene3D" id="1.10.246.20">
    <property type="entry name" value="Coactivator CBP, KIX domain"/>
    <property type="match status" value="1"/>
</dbReference>
<accession>A0A834MY84</accession>
<reference evidence="24" key="1">
    <citation type="journal article" date="2020" name="G3 (Bethesda)">
        <title>High-Quality Assemblies for Three Invasive Social Wasps from the &lt;i&gt;Vespula&lt;/i&gt; Genus.</title>
        <authorList>
            <person name="Harrop T.W.R."/>
            <person name="Guhlin J."/>
            <person name="McLaughlin G.M."/>
            <person name="Permina E."/>
            <person name="Stockwell P."/>
            <person name="Gilligan J."/>
            <person name="Le Lec M.F."/>
            <person name="Gruber M.A.M."/>
            <person name="Quinn O."/>
            <person name="Lovegrove M."/>
            <person name="Duncan E.J."/>
            <person name="Remnant E.J."/>
            <person name="Van Eeckhoven J."/>
            <person name="Graham B."/>
            <person name="Knapp R.A."/>
            <person name="Langford K.W."/>
            <person name="Kronenberg Z."/>
            <person name="Press M.O."/>
            <person name="Eacker S.M."/>
            <person name="Wilson-Rankin E.E."/>
            <person name="Purcell J."/>
            <person name="Lester P.J."/>
            <person name="Dearden P.K."/>
        </authorList>
    </citation>
    <scope>NUCLEOTIDE SEQUENCE</scope>
    <source>
        <strain evidence="24">Marl-1</strain>
    </source>
</reference>
<evidence type="ECO:0000256" key="1">
    <source>
        <dbReference type="ARBA" id="ARBA00004123"/>
    </source>
</evidence>
<dbReference type="GO" id="GO:0004984">
    <property type="term" value="F:olfactory receptor activity"/>
    <property type="evidence" value="ECO:0007669"/>
    <property type="project" value="InterPro"/>
</dbReference>
<dbReference type="GO" id="GO:0007165">
    <property type="term" value="P:signal transduction"/>
    <property type="evidence" value="ECO:0007669"/>
    <property type="project" value="UniProtKB-KW"/>
</dbReference>
<evidence type="ECO:0000256" key="5">
    <source>
        <dbReference type="ARBA" id="ARBA00019613"/>
    </source>
</evidence>
<feature type="compositionally biased region" description="Low complexity" evidence="19">
    <location>
        <begin position="301"/>
        <end position="310"/>
    </location>
</feature>
<feature type="transmembrane region" description="Helical" evidence="20">
    <location>
        <begin position="743"/>
        <end position="763"/>
    </location>
</feature>
<gene>
    <name evidence="18" type="primary">MED15</name>
    <name evidence="24" type="ORF">HZH66_010077</name>
</gene>
<evidence type="ECO:0000256" key="11">
    <source>
        <dbReference type="ARBA" id="ARBA00023136"/>
    </source>
</evidence>
<keyword evidence="25" id="KW-1185">Reference proteome</keyword>
<feature type="domain" description="ARC105/Med15 mediator subunit central" evidence="22">
    <location>
        <begin position="362"/>
        <end position="479"/>
    </location>
</feature>
<comment type="similarity">
    <text evidence="3 18">Belongs to the Mediator complex subunit 15 family.</text>
</comment>
<evidence type="ECO:0000256" key="17">
    <source>
        <dbReference type="ARBA" id="ARBA00032016"/>
    </source>
</evidence>
<keyword evidence="16 18" id="KW-0539">Nucleus</keyword>
<evidence type="ECO:0000256" key="6">
    <source>
        <dbReference type="ARBA" id="ARBA00022606"/>
    </source>
</evidence>
<evidence type="ECO:0000259" key="21">
    <source>
        <dbReference type="Pfam" id="PF09606"/>
    </source>
</evidence>
<keyword evidence="13 18" id="KW-0804">Transcription</keyword>
<evidence type="ECO:0000256" key="14">
    <source>
        <dbReference type="ARBA" id="ARBA00023170"/>
    </source>
</evidence>
<evidence type="ECO:0000259" key="22">
    <source>
        <dbReference type="Pfam" id="PF21538"/>
    </source>
</evidence>
<comment type="caution">
    <text evidence="24">The sequence shown here is derived from an EMBL/GenBank/DDBJ whole genome shotgun (WGS) entry which is preliminary data.</text>
</comment>
<dbReference type="GO" id="GO:0016020">
    <property type="term" value="C:membrane"/>
    <property type="evidence" value="ECO:0007669"/>
    <property type="project" value="UniProtKB-SubCell"/>
</dbReference>
<dbReference type="GO" id="GO:0005549">
    <property type="term" value="F:odorant binding"/>
    <property type="evidence" value="ECO:0007669"/>
    <property type="project" value="InterPro"/>
</dbReference>
<comment type="subunit">
    <text evidence="4 18">Component of the Mediator complex.</text>
</comment>
<evidence type="ECO:0000256" key="2">
    <source>
        <dbReference type="ARBA" id="ARBA00004141"/>
    </source>
</evidence>
<dbReference type="AlphaFoldDB" id="A0A834MY84"/>
<evidence type="ECO:0000256" key="12">
    <source>
        <dbReference type="ARBA" id="ARBA00023159"/>
    </source>
</evidence>
<proteinExistence type="inferred from homology"/>
<dbReference type="GO" id="GO:0003712">
    <property type="term" value="F:transcription coregulator activity"/>
    <property type="evidence" value="ECO:0007669"/>
    <property type="project" value="InterPro"/>
</dbReference>
<dbReference type="GO" id="GO:0006355">
    <property type="term" value="P:regulation of DNA-templated transcription"/>
    <property type="evidence" value="ECO:0007669"/>
    <property type="project" value="InterPro"/>
</dbReference>
<keyword evidence="12 18" id="KW-0010">Activator</keyword>
<keyword evidence="11 20" id="KW-0472">Membrane</keyword>
<dbReference type="Pfam" id="PF21538">
    <property type="entry name" value="Med15_M"/>
    <property type="match status" value="1"/>
</dbReference>
<dbReference type="Proteomes" id="UP000614350">
    <property type="component" value="Unassembled WGS sequence"/>
</dbReference>
<comment type="subcellular location">
    <subcellularLocation>
        <location evidence="2">Membrane</location>
        <topology evidence="2">Multi-pass membrane protein</topology>
    </subcellularLocation>
    <subcellularLocation>
        <location evidence="1 18">Nucleus</location>
    </subcellularLocation>
</comment>
<evidence type="ECO:0000256" key="18">
    <source>
        <dbReference type="RuleBase" id="RU364148"/>
    </source>
</evidence>
<keyword evidence="7 20" id="KW-0812">Transmembrane</keyword>
<evidence type="ECO:0000256" key="15">
    <source>
        <dbReference type="ARBA" id="ARBA00023224"/>
    </source>
</evidence>
<evidence type="ECO:0000259" key="23">
    <source>
        <dbReference type="Pfam" id="PF21539"/>
    </source>
</evidence>
<feature type="domain" description="Mediator of RNA polymerase II transcription subunit 15 N-terminal" evidence="21">
    <location>
        <begin position="5"/>
        <end position="73"/>
    </location>
</feature>
<name>A0A834MY84_VESVU</name>
<evidence type="ECO:0000256" key="16">
    <source>
        <dbReference type="ARBA" id="ARBA00023242"/>
    </source>
</evidence>
<dbReference type="InterPro" id="IPR004117">
    <property type="entry name" value="7tm6_olfct_rcpt"/>
</dbReference>
<feature type="region of interest" description="Disordered" evidence="19">
    <location>
        <begin position="282"/>
        <end position="310"/>
    </location>
</feature>
<evidence type="ECO:0000313" key="24">
    <source>
        <dbReference type="EMBL" id="KAF7388940.1"/>
    </source>
</evidence>
<dbReference type="InterPro" id="IPR036529">
    <property type="entry name" value="KIX_dom_sf"/>
</dbReference>
<organism evidence="24 25">
    <name type="scientific">Vespula vulgaris</name>
    <name type="common">Yellow jacket</name>
    <name type="synonym">Wasp</name>
    <dbReference type="NCBI Taxonomy" id="7454"/>
    <lineage>
        <taxon>Eukaryota</taxon>
        <taxon>Metazoa</taxon>
        <taxon>Ecdysozoa</taxon>
        <taxon>Arthropoda</taxon>
        <taxon>Hexapoda</taxon>
        <taxon>Insecta</taxon>
        <taxon>Pterygota</taxon>
        <taxon>Neoptera</taxon>
        <taxon>Endopterygota</taxon>
        <taxon>Hymenoptera</taxon>
        <taxon>Apocrita</taxon>
        <taxon>Aculeata</taxon>
        <taxon>Vespoidea</taxon>
        <taxon>Vespidae</taxon>
        <taxon>Vespinae</taxon>
        <taxon>Vespula</taxon>
    </lineage>
</organism>
<dbReference type="PANTHER" id="PTHR31804">
    <property type="entry name" value="MEDIATOR OF RNA POLYMERASE II TRANSCRIPTION SUBUNIT 15"/>
    <property type="match status" value="1"/>
</dbReference>
<dbReference type="Pfam" id="PF21539">
    <property type="entry name" value="Med15_C"/>
    <property type="match status" value="1"/>
</dbReference>
<dbReference type="Pfam" id="PF09606">
    <property type="entry name" value="Med15_N"/>
    <property type="match status" value="1"/>
</dbReference>
<dbReference type="EMBL" id="JACSEA010000011">
    <property type="protein sequence ID" value="KAF7388940.1"/>
    <property type="molecule type" value="Genomic_DNA"/>
</dbReference>
<keyword evidence="6" id="KW-0716">Sensory transduction</keyword>
<evidence type="ECO:0000256" key="10">
    <source>
        <dbReference type="ARBA" id="ARBA00023015"/>
    </source>
</evidence>
<feature type="transmembrane region" description="Helical" evidence="20">
    <location>
        <begin position="620"/>
        <end position="638"/>
    </location>
</feature>
<evidence type="ECO:0000256" key="13">
    <source>
        <dbReference type="ARBA" id="ARBA00023163"/>
    </source>
</evidence>
<feature type="region of interest" description="Disordered" evidence="19">
    <location>
        <begin position="74"/>
        <end position="93"/>
    </location>
</feature>
<evidence type="ECO:0000256" key="7">
    <source>
        <dbReference type="ARBA" id="ARBA00022692"/>
    </source>
</evidence>
<feature type="transmembrane region" description="Helical" evidence="20">
    <location>
        <begin position="922"/>
        <end position="940"/>
    </location>
</feature>
<feature type="transmembrane region" description="Helical" evidence="20">
    <location>
        <begin position="796"/>
        <end position="823"/>
    </location>
</feature>
<dbReference type="Pfam" id="PF02949">
    <property type="entry name" value="7tm_6"/>
    <property type="match status" value="1"/>
</dbReference>
<evidence type="ECO:0000313" key="25">
    <source>
        <dbReference type="Proteomes" id="UP000614350"/>
    </source>
</evidence>
<comment type="function">
    <text evidence="18">Component of the Mediator complex, a coactivator involved in the regulated transcription of nearly all RNA polymerase II-dependent genes. Mediator functions as a bridge to convey information from gene-specific regulatory proteins to the basal RNA polymerase II transcription machinery. Mediator is recruited to promoters by direct interactions with regulatory proteins and serves as a scaffold for the assembly of a functional preinitiation complex with RNA polymerase II and the general transcription factors.</text>
</comment>
<dbReference type="GO" id="GO:0005634">
    <property type="term" value="C:nucleus"/>
    <property type="evidence" value="ECO:0007669"/>
    <property type="project" value="UniProtKB-SubCell"/>
</dbReference>
<evidence type="ECO:0000256" key="9">
    <source>
        <dbReference type="ARBA" id="ARBA00022989"/>
    </source>
</evidence>
<keyword evidence="8" id="KW-0552">Olfaction</keyword>
<keyword evidence="15" id="KW-0807">Transducer</keyword>
<evidence type="ECO:0000256" key="19">
    <source>
        <dbReference type="SAM" id="MobiDB-lite"/>
    </source>
</evidence>
<feature type="transmembrane region" description="Helical" evidence="20">
    <location>
        <begin position="882"/>
        <end position="902"/>
    </location>
</feature>
<sequence>MATDENSWRTQNFRQSVVAKLDEAVQMSGMPTAKNSIEMESHVFQKAKSKEEYLSFIARLIFHVREMNSKKGAGNIAPGNAGSGGQGMPDPIGALQTLARQGTGNNQMIGMGGPGPNPQGIVPQSSTNTATNLLQSLNQRPGQPMTMPGLPNKMSGMGMMQSVGTMSHMNAIQGMQSGAILTQINQMNQGNMPQQMNQMIPTQMNQITTGQMQQNMQNQMQNQLSGQMSNQIGGSINSMQTNMPQQMNQISSGQMGPAQVTQQLNHMQRKPGEIINTVFPGPRNVTPNQFLRQSPSPSAPSPAALAAPASNQMVASPALVPSPSPQHPIIAGPQRSVGMAPSPSSSLNTPVAVGATPSPQQEDQAYRDKVRQLSKYIEPLKRMISRMGNDGNVDKLSKMKRLLEILSTPSKRMPMETLLKCEVVLEKVDFKRGDGSVGPPITTLKEHHFFSPLLEAVSTHLQSPVVNHTLQRTFGPCLEALFGPEIKTLPPLKKQKIEEPPSEIPDVLQGEIARLDQRFKVSLDPAQQNGSKCIQLICWLDDRHLPCVPPVSVIVPADYPLTPPRCVMTPHEYTTTFLCAVQKALNARIAKLPRHFSVSQLLDTWEMSVRQASAPTQTPVTASTVLMITNTIVLLGMLRQYVICKNRMFTEEPTIEMILSESTVNTNAHIFALITSANELDAIIEILSYLLPLLGMDTPYFAVYVNIEKTLYFYDHCITDWKKLESEEERNIFRKYVKDNTNYAIILTVIFHLIGYGLIFVSLKPIYLDIVSPLNETRSRQTVIPVDFLFIDKDEYFYLTFFIIFITGFVSGFATVTSLNLLFYGVQHGCALFEYVGYKLEHLIDENEFNQDIPISRIYEKIHQRIINNVNLHKRAIEYMDVLNSICGYFFFIAILLEVLIIGVDFLKLQVTTNNNAFKEQLFLLICYIPSNIFVVYVTCNMGQKVLDTSADVLEKARMVPWYLLTPTMQKEGILIMIRSMKPCYLTIGKMFVSSHELFTSIVRTAISYATMVHSLE</sequence>
<evidence type="ECO:0000256" key="3">
    <source>
        <dbReference type="ARBA" id="ARBA00009807"/>
    </source>
</evidence>
<keyword evidence="14" id="KW-0675">Receptor</keyword>